<comment type="caution">
    <text evidence="1">The sequence shown here is derived from an EMBL/GenBank/DDBJ whole genome shotgun (WGS) entry which is preliminary data.</text>
</comment>
<gene>
    <name evidence="1" type="ORF">LCGC14_0378840</name>
</gene>
<proteinExistence type="predicted"/>
<protein>
    <submittedName>
        <fullName evidence="1">Uncharacterized protein</fullName>
    </submittedName>
</protein>
<evidence type="ECO:0000313" key="1">
    <source>
        <dbReference type="EMBL" id="KKN75646.1"/>
    </source>
</evidence>
<dbReference type="AlphaFoldDB" id="A0A0F9VQA1"/>
<sequence>MILDSRTFIVEVEEMPSDEIMEKLFWPINDAITVALDLACDAVTHDLKEAGLTVTIRVQD</sequence>
<dbReference type="EMBL" id="LAZR01000306">
    <property type="protein sequence ID" value="KKN75646.1"/>
    <property type="molecule type" value="Genomic_DNA"/>
</dbReference>
<accession>A0A0F9VQA1</accession>
<organism evidence="1">
    <name type="scientific">marine sediment metagenome</name>
    <dbReference type="NCBI Taxonomy" id="412755"/>
    <lineage>
        <taxon>unclassified sequences</taxon>
        <taxon>metagenomes</taxon>
        <taxon>ecological metagenomes</taxon>
    </lineage>
</organism>
<name>A0A0F9VQA1_9ZZZZ</name>
<reference evidence="1" key="1">
    <citation type="journal article" date="2015" name="Nature">
        <title>Complex archaea that bridge the gap between prokaryotes and eukaryotes.</title>
        <authorList>
            <person name="Spang A."/>
            <person name="Saw J.H."/>
            <person name="Jorgensen S.L."/>
            <person name="Zaremba-Niedzwiedzka K."/>
            <person name="Martijn J."/>
            <person name="Lind A.E."/>
            <person name="van Eijk R."/>
            <person name="Schleper C."/>
            <person name="Guy L."/>
            <person name="Ettema T.J."/>
        </authorList>
    </citation>
    <scope>NUCLEOTIDE SEQUENCE</scope>
</reference>